<accession>A0AAD9V6X4</accession>
<proteinExistence type="predicted"/>
<name>A0AAD9V6X4_ACRCE</name>
<sequence length="103" mass="12141">MSRVHHLDECDPNIAVSGYKLERIKSCKLLGVHIHEHLKWDDHIKHTVSGCYASLSILRKLKYLAKYELRKQLAETLILSKLDYADLVFYPLPQFLLRRLQRV</sequence>
<protein>
    <submittedName>
        <fullName evidence="1">Uncharacterized protein</fullName>
    </submittedName>
</protein>
<organism evidence="1 2">
    <name type="scientific">Acropora cervicornis</name>
    <name type="common">Staghorn coral</name>
    <dbReference type="NCBI Taxonomy" id="6130"/>
    <lineage>
        <taxon>Eukaryota</taxon>
        <taxon>Metazoa</taxon>
        <taxon>Cnidaria</taxon>
        <taxon>Anthozoa</taxon>
        <taxon>Hexacorallia</taxon>
        <taxon>Scleractinia</taxon>
        <taxon>Astrocoeniina</taxon>
        <taxon>Acroporidae</taxon>
        <taxon>Acropora</taxon>
    </lineage>
</organism>
<dbReference type="Proteomes" id="UP001249851">
    <property type="component" value="Unassembled WGS sequence"/>
</dbReference>
<gene>
    <name evidence="1" type="ORF">P5673_013645</name>
</gene>
<evidence type="ECO:0000313" key="1">
    <source>
        <dbReference type="EMBL" id="KAK2563282.1"/>
    </source>
</evidence>
<dbReference type="AlphaFoldDB" id="A0AAD9V6X4"/>
<reference evidence="1" key="2">
    <citation type="journal article" date="2023" name="Science">
        <title>Genomic signatures of disease resistance in endangered staghorn corals.</title>
        <authorList>
            <person name="Vollmer S.V."/>
            <person name="Selwyn J.D."/>
            <person name="Despard B.A."/>
            <person name="Roesel C.L."/>
        </authorList>
    </citation>
    <scope>NUCLEOTIDE SEQUENCE</scope>
    <source>
        <strain evidence="1">K2</strain>
    </source>
</reference>
<reference evidence="1" key="1">
    <citation type="journal article" date="2023" name="G3 (Bethesda)">
        <title>Whole genome assembly and annotation of the endangered Caribbean coral Acropora cervicornis.</title>
        <authorList>
            <person name="Selwyn J.D."/>
            <person name="Vollmer S.V."/>
        </authorList>
    </citation>
    <scope>NUCLEOTIDE SEQUENCE</scope>
    <source>
        <strain evidence="1">K2</strain>
    </source>
</reference>
<keyword evidence="2" id="KW-1185">Reference proteome</keyword>
<comment type="caution">
    <text evidence="1">The sequence shown here is derived from an EMBL/GenBank/DDBJ whole genome shotgun (WGS) entry which is preliminary data.</text>
</comment>
<evidence type="ECO:0000313" key="2">
    <source>
        <dbReference type="Proteomes" id="UP001249851"/>
    </source>
</evidence>
<dbReference type="EMBL" id="JARQWQ010000026">
    <property type="protein sequence ID" value="KAK2563282.1"/>
    <property type="molecule type" value="Genomic_DNA"/>
</dbReference>